<dbReference type="GO" id="GO:0008373">
    <property type="term" value="F:sialyltransferase activity"/>
    <property type="evidence" value="ECO:0007669"/>
    <property type="project" value="InterPro"/>
</dbReference>
<comment type="subcellular location">
    <subcellularLocation>
        <location evidence="1">Golgi apparatus membrane</location>
        <topology evidence="1">Single-pass type II membrane protein</topology>
    </subcellularLocation>
</comment>
<evidence type="ECO:0000256" key="8">
    <source>
        <dbReference type="ARBA" id="ARBA00023034"/>
    </source>
</evidence>
<evidence type="ECO:0000256" key="7">
    <source>
        <dbReference type="ARBA" id="ARBA00022989"/>
    </source>
</evidence>
<name>A0A7S3FFA6_9EUKA</name>
<evidence type="ECO:0000256" key="2">
    <source>
        <dbReference type="ARBA" id="ARBA00006003"/>
    </source>
</evidence>
<evidence type="ECO:0000256" key="6">
    <source>
        <dbReference type="ARBA" id="ARBA00022968"/>
    </source>
</evidence>
<keyword evidence="9" id="KW-0472">Membrane</keyword>
<evidence type="ECO:0000256" key="3">
    <source>
        <dbReference type="ARBA" id="ARBA00022676"/>
    </source>
</evidence>
<keyword evidence="3" id="KW-0328">Glycosyltransferase</keyword>
<evidence type="ECO:0000313" key="12">
    <source>
        <dbReference type="EMBL" id="CAE0145470.1"/>
    </source>
</evidence>
<dbReference type="Gene3D" id="3.90.1480.20">
    <property type="entry name" value="Glycosyl transferase family 29"/>
    <property type="match status" value="1"/>
</dbReference>
<keyword evidence="7" id="KW-1133">Transmembrane helix</keyword>
<evidence type="ECO:0000256" key="11">
    <source>
        <dbReference type="SAM" id="MobiDB-lite"/>
    </source>
</evidence>
<dbReference type="GO" id="GO:0000139">
    <property type="term" value="C:Golgi membrane"/>
    <property type="evidence" value="ECO:0007669"/>
    <property type="project" value="UniProtKB-SubCell"/>
</dbReference>
<evidence type="ECO:0000256" key="5">
    <source>
        <dbReference type="ARBA" id="ARBA00022692"/>
    </source>
</evidence>
<evidence type="ECO:0000256" key="4">
    <source>
        <dbReference type="ARBA" id="ARBA00022679"/>
    </source>
</evidence>
<evidence type="ECO:0000256" key="1">
    <source>
        <dbReference type="ARBA" id="ARBA00004323"/>
    </source>
</evidence>
<comment type="similarity">
    <text evidence="2">Belongs to the glycosyltransferase 29 family.</text>
</comment>
<accession>A0A7S3FFA6</accession>
<evidence type="ECO:0000256" key="9">
    <source>
        <dbReference type="ARBA" id="ARBA00023136"/>
    </source>
</evidence>
<dbReference type="Pfam" id="PF00777">
    <property type="entry name" value="Glyco_transf_29"/>
    <property type="match status" value="1"/>
</dbReference>
<protein>
    <submittedName>
        <fullName evidence="12">Uncharacterized protein</fullName>
    </submittedName>
</protein>
<evidence type="ECO:0000256" key="10">
    <source>
        <dbReference type="ARBA" id="ARBA00023180"/>
    </source>
</evidence>
<organism evidence="12">
    <name type="scientific">Haptolina ericina</name>
    <dbReference type="NCBI Taxonomy" id="156174"/>
    <lineage>
        <taxon>Eukaryota</taxon>
        <taxon>Haptista</taxon>
        <taxon>Haptophyta</taxon>
        <taxon>Prymnesiophyceae</taxon>
        <taxon>Prymnesiales</taxon>
        <taxon>Prymnesiaceae</taxon>
        <taxon>Haptolina</taxon>
    </lineage>
</organism>
<dbReference type="AlphaFoldDB" id="A0A7S3FFA6"/>
<dbReference type="InterPro" id="IPR001675">
    <property type="entry name" value="Glyco_trans_29"/>
</dbReference>
<feature type="region of interest" description="Disordered" evidence="11">
    <location>
        <begin position="182"/>
        <end position="204"/>
    </location>
</feature>
<keyword evidence="5" id="KW-0812">Transmembrane</keyword>
<gene>
    <name evidence="12" type="ORF">HERI1096_LOCUS35856</name>
</gene>
<keyword evidence="10" id="KW-0325">Glycoprotein</keyword>
<sequence>MAHPRGPMGSNAVVPRLKATQLKTTLLNYVVSIRQVSNHRADLISANATALLYCHNRWLGVCHKDVLRSRQHWMRSMLDPSGRPVLLSPALAGRMLALMQKNVSNGRSSKATRSPSTGMVAIAAALKMCASVRVYGFDDPNMRGGCQYYFDCSHSQEEYYRGRRDHDWRRQWAALQTLTAQGAVKRGGPSPASPGLRIRKRSEA</sequence>
<keyword evidence="8" id="KW-0333">Golgi apparatus</keyword>
<dbReference type="InterPro" id="IPR038578">
    <property type="entry name" value="GT29-like_sf"/>
</dbReference>
<keyword evidence="6" id="KW-0735">Signal-anchor</keyword>
<reference evidence="12" key="1">
    <citation type="submission" date="2021-01" db="EMBL/GenBank/DDBJ databases">
        <authorList>
            <person name="Corre E."/>
            <person name="Pelletier E."/>
            <person name="Niang G."/>
            <person name="Scheremetjew M."/>
            <person name="Finn R."/>
            <person name="Kale V."/>
            <person name="Holt S."/>
            <person name="Cochrane G."/>
            <person name="Meng A."/>
            <person name="Brown T."/>
            <person name="Cohen L."/>
        </authorList>
    </citation>
    <scope>NUCLEOTIDE SEQUENCE</scope>
    <source>
        <strain evidence="12">CCMP281</strain>
    </source>
</reference>
<proteinExistence type="inferred from homology"/>
<dbReference type="EMBL" id="HBHX01064782">
    <property type="protein sequence ID" value="CAE0145470.1"/>
    <property type="molecule type" value="Transcribed_RNA"/>
</dbReference>
<keyword evidence="4" id="KW-0808">Transferase</keyword>